<evidence type="ECO:0000313" key="2">
    <source>
        <dbReference type="Proteomes" id="UP001153269"/>
    </source>
</evidence>
<gene>
    <name evidence="1" type="ORF">PLEPLA_LOCUS27239</name>
</gene>
<keyword evidence="2" id="KW-1185">Reference proteome</keyword>
<name>A0A9N7YTM4_PLEPL</name>
<evidence type="ECO:0000313" key="1">
    <source>
        <dbReference type="EMBL" id="CAB1439451.1"/>
    </source>
</evidence>
<organism evidence="1 2">
    <name type="scientific">Pleuronectes platessa</name>
    <name type="common">European plaice</name>
    <dbReference type="NCBI Taxonomy" id="8262"/>
    <lineage>
        <taxon>Eukaryota</taxon>
        <taxon>Metazoa</taxon>
        <taxon>Chordata</taxon>
        <taxon>Craniata</taxon>
        <taxon>Vertebrata</taxon>
        <taxon>Euteleostomi</taxon>
        <taxon>Actinopterygii</taxon>
        <taxon>Neopterygii</taxon>
        <taxon>Teleostei</taxon>
        <taxon>Neoteleostei</taxon>
        <taxon>Acanthomorphata</taxon>
        <taxon>Carangaria</taxon>
        <taxon>Pleuronectiformes</taxon>
        <taxon>Pleuronectoidei</taxon>
        <taxon>Pleuronectidae</taxon>
        <taxon>Pleuronectes</taxon>
    </lineage>
</organism>
<protein>
    <submittedName>
        <fullName evidence="1">Uncharacterized protein</fullName>
    </submittedName>
</protein>
<proteinExistence type="predicted"/>
<dbReference type="Proteomes" id="UP001153269">
    <property type="component" value="Unassembled WGS sequence"/>
</dbReference>
<sequence length="102" mass="11341">MATLAACQTSREGPGFGPMRFMLGNVLRRDQALVPIGFMLEKFLRRVFSVGGGWDVSFLELLQNDDETIWRLRVVVAGLARRGKYGKGVGEEEGGGAPWRRK</sequence>
<reference evidence="1" key="1">
    <citation type="submission" date="2020-03" db="EMBL/GenBank/DDBJ databases">
        <authorList>
            <person name="Weist P."/>
        </authorList>
    </citation>
    <scope>NUCLEOTIDE SEQUENCE</scope>
</reference>
<comment type="caution">
    <text evidence="1">The sequence shown here is derived from an EMBL/GenBank/DDBJ whole genome shotgun (WGS) entry which is preliminary data.</text>
</comment>
<accession>A0A9N7YTM4</accession>
<dbReference type="EMBL" id="CADEAL010002287">
    <property type="protein sequence ID" value="CAB1439451.1"/>
    <property type="molecule type" value="Genomic_DNA"/>
</dbReference>
<dbReference type="AlphaFoldDB" id="A0A9N7YTM4"/>